<accession>A0A242JYR0</accession>
<keyword evidence="4" id="KW-1185">Reference proteome</keyword>
<name>A0A242JYR0_9ENTE</name>
<dbReference type="EMBL" id="NGMO01000003">
    <property type="protein sequence ID" value="OTP10259.1"/>
    <property type="molecule type" value="Genomic_DNA"/>
</dbReference>
<evidence type="ECO:0000256" key="1">
    <source>
        <dbReference type="SAM" id="Phobius"/>
    </source>
</evidence>
<evidence type="ECO:0000313" key="4">
    <source>
        <dbReference type="Proteomes" id="UP000194933"/>
    </source>
</evidence>
<proteinExistence type="predicted"/>
<dbReference type="AlphaFoldDB" id="A0A242JYR0"/>
<gene>
    <name evidence="3" type="ORF">A5844_001958</name>
</gene>
<organism evidence="3 4">
    <name type="scientific">Candidatus Enterococcus wittei</name>
    <dbReference type="NCBI Taxonomy" id="1987383"/>
    <lineage>
        <taxon>Bacteria</taxon>
        <taxon>Bacillati</taxon>
        <taxon>Bacillota</taxon>
        <taxon>Bacilli</taxon>
        <taxon>Lactobacillales</taxon>
        <taxon>Enterococcaceae</taxon>
        <taxon>Enterococcus</taxon>
    </lineage>
</organism>
<keyword evidence="1" id="KW-0472">Membrane</keyword>
<feature type="domain" description="Pesticidal crystal protein Cry22Aa Ig-like" evidence="2">
    <location>
        <begin position="251"/>
        <end position="306"/>
    </location>
</feature>
<feature type="transmembrane region" description="Helical" evidence="1">
    <location>
        <begin position="21"/>
        <end position="40"/>
    </location>
</feature>
<dbReference type="STRING" id="1987383.A5844_001958"/>
<dbReference type="Gene3D" id="2.60.40.10">
    <property type="entry name" value="Immunoglobulins"/>
    <property type="match status" value="2"/>
</dbReference>
<reference evidence="3 4" key="1">
    <citation type="submission" date="2017-05" db="EMBL/GenBank/DDBJ databases">
        <title>The Genome Sequence of Enterococcus sp. 10A9_DIV0425.</title>
        <authorList>
            <consortium name="The Broad Institute Genomics Platform"/>
            <consortium name="The Broad Institute Genomic Center for Infectious Diseases"/>
            <person name="Earl A."/>
            <person name="Manson A."/>
            <person name="Schwartman J."/>
            <person name="Gilmore M."/>
            <person name="Abouelleil A."/>
            <person name="Cao P."/>
            <person name="Chapman S."/>
            <person name="Cusick C."/>
            <person name="Shea T."/>
            <person name="Young S."/>
            <person name="Neafsey D."/>
            <person name="Nusbaum C."/>
            <person name="Birren B."/>
        </authorList>
    </citation>
    <scope>NUCLEOTIDE SEQUENCE [LARGE SCALE GENOMIC DNA]</scope>
    <source>
        <strain evidence="3 4">10A9_DIV0425</strain>
    </source>
</reference>
<dbReference type="InterPro" id="IPR013783">
    <property type="entry name" value="Ig-like_fold"/>
</dbReference>
<evidence type="ECO:0000313" key="3">
    <source>
        <dbReference type="EMBL" id="OTP10259.1"/>
    </source>
</evidence>
<comment type="caution">
    <text evidence="3">The sequence shown here is derived from an EMBL/GenBank/DDBJ whole genome shotgun (WGS) entry which is preliminary data.</text>
</comment>
<dbReference type="InterPro" id="IPR032179">
    <property type="entry name" value="Cry22Aa_Ig-like"/>
</dbReference>
<dbReference type="Proteomes" id="UP000194933">
    <property type="component" value="Unassembled WGS sequence"/>
</dbReference>
<dbReference type="Pfam" id="PF16403">
    <property type="entry name" value="Bact_surface_Ig-like"/>
    <property type="match status" value="1"/>
</dbReference>
<protein>
    <recommendedName>
        <fullName evidence="2">Pesticidal crystal protein Cry22Aa Ig-like domain-containing protein</fullName>
    </recommendedName>
</protein>
<keyword evidence="1" id="KW-1133">Transmembrane helix</keyword>
<evidence type="ECO:0000259" key="2">
    <source>
        <dbReference type="Pfam" id="PF16403"/>
    </source>
</evidence>
<sequence length="563" mass="63705">MQKVFFKKKQNKHRPCQRDRNIRKTILAIITGYSFFILSGCHLLETNPSVEVSQTQSVSSSQNTKLIDNNKVFTYQKKEDSEVIQPSLDFVIRFREQMNQQMTTLKDETNQLRIAYANESRLVNPVTVTETENKEPPIVQQSPHNPELIEPPHAFEPSEKWYDAKIQVEHSLIVLPQGIAFDPFSYFTLITGSDPAPTLHITPIDSMRQGQQTMHITAVDSKERKTTESITFLFNSLPIIQLNQSTLQAKVGAPIDLLDGVKAFDYEEGEITSKITVKTNLQPEKEGMYEVLYSVTDQLGASAEVKTELQITNEAPVINGPSRLSFPIHQVGAVFDQFTAYDLEDGRIPLSKANIIETNLDFQKEGDYFMRIGNVKDRHGKIAKEVSIHIQLTNEAPTISHTELTIPVFTSITKEMYLSQFMLSDREDPEDLLTVEMDEQAWQQVDPTRLGAYKLPIKVIDSNGKITKALGVIEIVNEPPVFLGVADREVLVGTSEFDLLEGISVYDREEKLSVKDVKFKGNVDLTLPGEYIIDLMVKDTFDEVTTSFKVTVLDQIQEEKVVE</sequence>
<keyword evidence="1" id="KW-0812">Transmembrane</keyword>